<dbReference type="InterPro" id="IPR050390">
    <property type="entry name" value="C5-Methyltransferase"/>
</dbReference>
<dbReference type="Gene3D" id="3.90.120.10">
    <property type="entry name" value="DNA Methylase, subunit A, domain 2"/>
    <property type="match status" value="1"/>
</dbReference>
<dbReference type="Proteomes" id="UP000185151">
    <property type="component" value="Unassembled WGS sequence"/>
</dbReference>
<evidence type="ECO:0000256" key="6">
    <source>
        <dbReference type="PROSITE-ProRule" id="PRU01016"/>
    </source>
</evidence>
<evidence type="ECO:0000256" key="4">
    <source>
        <dbReference type="ARBA" id="ARBA00022747"/>
    </source>
</evidence>
<dbReference type="GO" id="GO:0032259">
    <property type="term" value="P:methylation"/>
    <property type="evidence" value="ECO:0007669"/>
    <property type="project" value="UniProtKB-KW"/>
</dbReference>
<evidence type="ECO:0000256" key="1">
    <source>
        <dbReference type="ARBA" id="ARBA00022603"/>
    </source>
</evidence>
<comment type="similarity">
    <text evidence="6 7">Belongs to the class I-like SAM-binding methyltransferase superfamily. C5-methyltransferase family.</text>
</comment>
<proteinExistence type="inferred from homology"/>
<dbReference type="EC" id="2.1.1.37" evidence="8"/>
<keyword evidence="11" id="KW-1185">Reference proteome</keyword>
<evidence type="ECO:0000256" key="5">
    <source>
        <dbReference type="ARBA" id="ARBA00047422"/>
    </source>
</evidence>
<sequence>MTQIALDRPAHDATPALSTQILDGVGAVTSEFGPIWIVEEVAGHLRSGKTRELATLRLYRLDGDTLSSLHELGFDEGGSRVDLVMTLLARAKADMGVLVCSHRTASAPQLAARLEADAVRLHYVLEIDASRRMGFARAREGERNVTPRERAKTASWQPVSLSRPAGNSECFAANLGKAKLGDVEDLTCFALSIGGIQGDSRGTLTGVTSLDLDDTLKKLAQLLAWTRWIRLAVRRANRQRQVPTSSSSVFADVARSKPSVVDISFRANRRTAEGRDKRDAQQRSLLPDRPPTLRRRLTQEKKTLNVVELFAGAGGMGLGFLGAHASGGRGYRITGSAELQPIYTQTLRQNHAYMQKSGLVRPGSTPAEYAPMDLCSRQVRDRLESMARTQGDVDVLIGGPPCQGFSSANRNSWSSSNPNNRLVDAFLDCVDHMAPKVLLMENVQGILWTPRDENSSDLSVAAHVLERLGAMGYQVFPKLLDAVWYGAPQNRNRFFLLGIHKDLGYSSEDFGQWGPFPKPSHGPGTGKAFVTVRDAIADLPKLGNGDEIDERPYVGDAVRLAQNAFLRAMRVGAPADVIWDHVTSRHAEYVIERYKAIPQGQNWQAARELMTNYADVERTHSNIYRRLAWSEPAITIGHYRKSMLIHPSQHRGLSLREAARLQSFPDWFRFAGTPTGAAGGLMHKQQQLANAVCPSVTKAVAEFILDL</sequence>
<dbReference type="GO" id="GO:0009307">
    <property type="term" value="P:DNA restriction-modification system"/>
    <property type="evidence" value="ECO:0007669"/>
    <property type="project" value="UniProtKB-KW"/>
</dbReference>
<dbReference type="PROSITE" id="PS51679">
    <property type="entry name" value="SAM_MT_C5"/>
    <property type="match status" value="1"/>
</dbReference>
<protein>
    <recommendedName>
        <fullName evidence="8">Cytosine-specific methyltransferase</fullName>
        <ecNumber evidence="8">2.1.1.37</ecNumber>
    </recommendedName>
</protein>
<dbReference type="InterPro" id="IPR018117">
    <property type="entry name" value="C5_DNA_meth_AS"/>
</dbReference>
<feature type="compositionally biased region" description="Basic and acidic residues" evidence="9">
    <location>
        <begin position="140"/>
        <end position="152"/>
    </location>
</feature>
<feature type="region of interest" description="Disordered" evidence="9">
    <location>
        <begin position="140"/>
        <end position="160"/>
    </location>
</feature>
<evidence type="ECO:0000256" key="7">
    <source>
        <dbReference type="RuleBase" id="RU000416"/>
    </source>
</evidence>
<dbReference type="OrthoDB" id="9813719at2"/>
<dbReference type="GO" id="GO:0044027">
    <property type="term" value="P:negative regulation of gene expression via chromosomal CpG island methylation"/>
    <property type="evidence" value="ECO:0007669"/>
    <property type="project" value="TreeGrafter"/>
</dbReference>
<evidence type="ECO:0000256" key="8">
    <source>
        <dbReference type="RuleBase" id="RU000417"/>
    </source>
</evidence>
<dbReference type="NCBIfam" id="TIGR00675">
    <property type="entry name" value="dcm"/>
    <property type="match status" value="1"/>
</dbReference>
<evidence type="ECO:0000256" key="2">
    <source>
        <dbReference type="ARBA" id="ARBA00022679"/>
    </source>
</evidence>
<dbReference type="Pfam" id="PF00145">
    <property type="entry name" value="DNA_methylase"/>
    <property type="match status" value="1"/>
</dbReference>
<feature type="active site" evidence="6">
    <location>
        <position position="402"/>
    </location>
</feature>
<dbReference type="PROSITE" id="PS00094">
    <property type="entry name" value="C5_MTASE_1"/>
    <property type="match status" value="1"/>
</dbReference>
<dbReference type="AlphaFoldDB" id="A0A1N6I962"/>
<feature type="region of interest" description="Disordered" evidence="9">
    <location>
        <begin position="266"/>
        <end position="298"/>
    </location>
</feature>
<dbReference type="PANTHER" id="PTHR10629">
    <property type="entry name" value="CYTOSINE-SPECIFIC METHYLTRANSFERASE"/>
    <property type="match status" value="1"/>
</dbReference>
<evidence type="ECO:0000256" key="9">
    <source>
        <dbReference type="SAM" id="MobiDB-lite"/>
    </source>
</evidence>
<keyword evidence="2 6" id="KW-0808">Transferase</keyword>
<dbReference type="EMBL" id="FSRU01000001">
    <property type="protein sequence ID" value="SIO28533.1"/>
    <property type="molecule type" value="Genomic_DNA"/>
</dbReference>
<dbReference type="InterPro" id="IPR001525">
    <property type="entry name" value="C5_MeTfrase"/>
</dbReference>
<dbReference type="PRINTS" id="PR00105">
    <property type="entry name" value="C5METTRFRASE"/>
</dbReference>
<organism evidence="10 11">
    <name type="scientific">Paraburkholderia phenazinium</name>
    <dbReference type="NCBI Taxonomy" id="60549"/>
    <lineage>
        <taxon>Bacteria</taxon>
        <taxon>Pseudomonadati</taxon>
        <taxon>Pseudomonadota</taxon>
        <taxon>Betaproteobacteria</taxon>
        <taxon>Burkholderiales</taxon>
        <taxon>Burkholderiaceae</taxon>
        <taxon>Paraburkholderia</taxon>
    </lineage>
</organism>
<keyword evidence="4" id="KW-0680">Restriction system</keyword>
<accession>A0A1N6I962</accession>
<dbReference type="InterPro" id="IPR029063">
    <property type="entry name" value="SAM-dependent_MTases_sf"/>
</dbReference>
<evidence type="ECO:0000256" key="3">
    <source>
        <dbReference type="ARBA" id="ARBA00022691"/>
    </source>
</evidence>
<evidence type="ECO:0000313" key="11">
    <source>
        <dbReference type="Proteomes" id="UP000185151"/>
    </source>
</evidence>
<comment type="catalytic activity">
    <reaction evidence="5 8">
        <text>a 2'-deoxycytidine in DNA + S-adenosyl-L-methionine = a 5-methyl-2'-deoxycytidine in DNA + S-adenosyl-L-homocysteine + H(+)</text>
        <dbReference type="Rhea" id="RHEA:13681"/>
        <dbReference type="Rhea" id="RHEA-COMP:11369"/>
        <dbReference type="Rhea" id="RHEA-COMP:11370"/>
        <dbReference type="ChEBI" id="CHEBI:15378"/>
        <dbReference type="ChEBI" id="CHEBI:57856"/>
        <dbReference type="ChEBI" id="CHEBI:59789"/>
        <dbReference type="ChEBI" id="CHEBI:85452"/>
        <dbReference type="ChEBI" id="CHEBI:85454"/>
        <dbReference type="EC" id="2.1.1.37"/>
    </reaction>
</comment>
<dbReference type="GO" id="GO:0003886">
    <property type="term" value="F:DNA (cytosine-5-)-methyltransferase activity"/>
    <property type="evidence" value="ECO:0007669"/>
    <property type="project" value="UniProtKB-EC"/>
</dbReference>
<reference evidence="10 11" key="1">
    <citation type="submission" date="2016-11" db="EMBL/GenBank/DDBJ databases">
        <authorList>
            <person name="Jaros S."/>
            <person name="Januszkiewicz K."/>
            <person name="Wedrychowicz H."/>
        </authorList>
    </citation>
    <scope>NUCLEOTIDE SEQUENCE [LARGE SCALE GENOMIC DNA]</scope>
    <source>
        <strain evidence="10 11">GAS95</strain>
    </source>
</reference>
<name>A0A1N6I962_9BURK</name>
<evidence type="ECO:0000313" key="10">
    <source>
        <dbReference type="EMBL" id="SIO28533.1"/>
    </source>
</evidence>
<feature type="compositionally biased region" description="Basic and acidic residues" evidence="9">
    <location>
        <begin position="270"/>
        <end position="281"/>
    </location>
</feature>
<gene>
    <name evidence="10" type="ORF">SAMN05444165_1944</name>
</gene>
<dbReference type="RefSeq" id="WP_083640318.1">
    <property type="nucleotide sequence ID" value="NZ_FSRU01000001.1"/>
</dbReference>
<dbReference type="SUPFAM" id="SSF53335">
    <property type="entry name" value="S-adenosyl-L-methionine-dependent methyltransferases"/>
    <property type="match status" value="1"/>
</dbReference>
<dbReference type="GO" id="GO:0003677">
    <property type="term" value="F:DNA binding"/>
    <property type="evidence" value="ECO:0007669"/>
    <property type="project" value="TreeGrafter"/>
</dbReference>
<keyword evidence="1 6" id="KW-0489">Methyltransferase</keyword>
<keyword evidence="3 6" id="KW-0949">S-adenosyl-L-methionine</keyword>
<dbReference type="PANTHER" id="PTHR10629:SF52">
    <property type="entry name" value="DNA (CYTOSINE-5)-METHYLTRANSFERASE 1"/>
    <property type="match status" value="1"/>
</dbReference>
<dbReference type="Gene3D" id="3.40.50.150">
    <property type="entry name" value="Vaccinia Virus protein VP39"/>
    <property type="match status" value="1"/>
</dbReference>